<evidence type="ECO:0000256" key="5">
    <source>
        <dbReference type="SAM" id="Phobius"/>
    </source>
</evidence>
<feature type="transmembrane region" description="Helical" evidence="5">
    <location>
        <begin position="178"/>
        <end position="201"/>
    </location>
</feature>
<dbReference type="PANTHER" id="PTHR37422">
    <property type="entry name" value="TEICHURONIC ACID BIOSYNTHESIS PROTEIN TUAE"/>
    <property type="match status" value="1"/>
</dbReference>
<dbReference type="AlphaFoldDB" id="A0A2M7Z718"/>
<dbReference type="EMBL" id="PFVJ01000037">
    <property type="protein sequence ID" value="PJA89909.1"/>
    <property type="molecule type" value="Genomic_DNA"/>
</dbReference>
<feature type="transmembrane region" description="Helical" evidence="5">
    <location>
        <begin position="396"/>
        <end position="416"/>
    </location>
</feature>
<evidence type="ECO:0000256" key="1">
    <source>
        <dbReference type="ARBA" id="ARBA00004141"/>
    </source>
</evidence>
<feature type="transmembrane region" description="Helical" evidence="5">
    <location>
        <begin position="227"/>
        <end position="250"/>
    </location>
</feature>
<evidence type="ECO:0000313" key="7">
    <source>
        <dbReference type="EMBL" id="PJA89909.1"/>
    </source>
</evidence>
<gene>
    <name evidence="7" type="ORF">CO137_01640</name>
</gene>
<keyword evidence="4 5" id="KW-0472">Membrane</keyword>
<comment type="caution">
    <text evidence="7">The sequence shown here is derived from an EMBL/GenBank/DDBJ whole genome shotgun (WGS) entry which is preliminary data.</text>
</comment>
<feature type="transmembrane region" description="Helical" evidence="5">
    <location>
        <begin position="259"/>
        <end position="280"/>
    </location>
</feature>
<feature type="transmembrane region" description="Helical" evidence="5">
    <location>
        <begin position="150"/>
        <end position="166"/>
    </location>
</feature>
<evidence type="ECO:0000256" key="4">
    <source>
        <dbReference type="ARBA" id="ARBA00023136"/>
    </source>
</evidence>
<sequence>MLKFLADPKKIFNETVVFFVSLFIGIRVLSFLLAPHLFFQAIFVLSFIFLFGILYFYKPEWAWIILIGELFLGGAGHFFEFAGLSIRTLLVLIFIVLWFITPLLSKKYKNEISLPATPSFLILLLLIYLALTSVMALLNGHEFKAIVQDFLPFSILLLTPACYFFLKEHKTQIKLLQLSVSFIIGSFLFSLFNFITFSTGFTKIHGIYYKWFRDVAMGKITEMGNGFFRIVTPEHLLLVVLSLILVGLLIKKQKDYKKFLTIILLLSFFVLVLNFSRAYFLGFGAGLLVLKYKHNWKKWFIISAFSVISIILIFFSTSFIASGASSFGLPLLGVRTASFVQPQIEKSTATRMTLIKPILAKIKTSPILGTGLGASITYTSLTSYEQITTRQFDWGYFEMLAELGIMGLAIFLALILYIKQTLITKINIVQSDYKNLYIGLFSGLIALLVINITTPALFHTLGLFFIVIILAISSRSVTIWEKLSDFFTRFTKI</sequence>
<protein>
    <recommendedName>
        <fullName evidence="6">O-antigen ligase-related domain-containing protein</fullName>
    </recommendedName>
</protein>
<feature type="transmembrane region" description="Helical" evidence="5">
    <location>
        <begin position="61"/>
        <end position="79"/>
    </location>
</feature>
<evidence type="ECO:0000256" key="2">
    <source>
        <dbReference type="ARBA" id="ARBA00022692"/>
    </source>
</evidence>
<keyword evidence="2 5" id="KW-0812">Transmembrane</keyword>
<accession>A0A2M7Z718</accession>
<dbReference type="InterPro" id="IPR007016">
    <property type="entry name" value="O-antigen_ligase-rel_domated"/>
</dbReference>
<feature type="domain" description="O-antigen ligase-related" evidence="6">
    <location>
        <begin position="263"/>
        <end position="412"/>
    </location>
</feature>
<dbReference type="Proteomes" id="UP000230843">
    <property type="component" value="Unassembled WGS sequence"/>
</dbReference>
<proteinExistence type="predicted"/>
<dbReference type="Pfam" id="PF04932">
    <property type="entry name" value="Wzy_C"/>
    <property type="match status" value="1"/>
</dbReference>
<comment type="subcellular location">
    <subcellularLocation>
        <location evidence="1">Membrane</location>
        <topology evidence="1">Multi-pass membrane protein</topology>
    </subcellularLocation>
</comment>
<evidence type="ECO:0000313" key="8">
    <source>
        <dbReference type="Proteomes" id="UP000230843"/>
    </source>
</evidence>
<dbReference type="InterPro" id="IPR051533">
    <property type="entry name" value="WaaL-like"/>
</dbReference>
<dbReference type="GO" id="GO:0016020">
    <property type="term" value="C:membrane"/>
    <property type="evidence" value="ECO:0007669"/>
    <property type="project" value="UniProtKB-SubCell"/>
</dbReference>
<feature type="transmembrane region" description="Helical" evidence="5">
    <location>
        <begin position="12"/>
        <end position="32"/>
    </location>
</feature>
<feature type="transmembrane region" description="Helical" evidence="5">
    <location>
        <begin position="300"/>
        <end position="321"/>
    </location>
</feature>
<dbReference type="PANTHER" id="PTHR37422:SF17">
    <property type="entry name" value="O-ANTIGEN LIGASE"/>
    <property type="match status" value="1"/>
</dbReference>
<feature type="transmembrane region" description="Helical" evidence="5">
    <location>
        <begin position="38"/>
        <end position="56"/>
    </location>
</feature>
<evidence type="ECO:0000259" key="6">
    <source>
        <dbReference type="Pfam" id="PF04932"/>
    </source>
</evidence>
<evidence type="ECO:0000256" key="3">
    <source>
        <dbReference type="ARBA" id="ARBA00022989"/>
    </source>
</evidence>
<organism evidence="7 8">
    <name type="scientific">Candidatus Magasanikbacteria bacterium CG_4_9_14_3_um_filter_32_9</name>
    <dbReference type="NCBI Taxonomy" id="1974644"/>
    <lineage>
        <taxon>Bacteria</taxon>
        <taxon>Candidatus Magasanikiibacteriota</taxon>
    </lineage>
</organism>
<feature type="transmembrane region" description="Helical" evidence="5">
    <location>
        <begin position="116"/>
        <end position="138"/>
    </location>
</feature>
<name>A0A2M7Z718_9BACT</name>
<feature type="transmembrane region" description="Helical" evidence="5">
    <location>
        <begin position="460"/>
        <end position="480"/>
    </location>
</feature>
<reference evidence="8" key="1">
    <citation type="submission" date="2017-09" db="EMBL/GenBank/DDBJ databases">
        <title>Depth-based differentiation of microbial function through sediment-hosted aquifers and enrichment of novel symbionts in the deep terrestrial subsurface.</title>
        <authorList>
            <person name="Probst A.J."/>
            <person name="Ladd B."/>
            <person name="Jarett J.K."/>
            <person name="Geller-Mcgrath D.E."/>
            <person name="Sieber C.M.K."/>
            <person name="Emerson J.B."/>
            <person name="Anantharaman K."/>
            <person name="Thomas B.C."/>
            <person name="Malmstrom R."/>
            <person name="Stieglmeier M."/>
            <person name="Klingl A."/>
            <person name="Woyke T."/>
            <person name="Ryan C.M."/>
            <person name="Banfield J.F."/>
        </authorList>
    </citation>
    <scope>NUCLEOTIDE SEQUENCE [LARGE SCALE GENOMIC DNA]</scope>
</reference>
<keyword evidence="3 5" id="KW-1133">Transmembrane helix</keyword>
<feature type="transmembrane region" description="Helical" evidence="5">
    <location>
        <begin position="366"/>
        <end position="384"/>
    </location>
</feature>
<feature type="transmembrane region" description="Helical" evidence="5">
    <location>
        <begin position="436"/>
        <end position="454"/>
    </location>
</feature>
<feature type="transmembrane region" description="Helical" evidence="5">
    <location>
        <begin position="85"/>
        <end position="104"/>
    </location>
</feature>